<dbReference type="Gene3D" id="3.40.50.2000">
    <property type="entry name" value="Glycogen Phosphorylase B"/>
    <property type="match status" value="2"/>
</dbReference>
<dbReference type="SUPFAM" id="SSF53756">
    <property type="entry name" value="UDP-Glycosyltransferase/glycogen phosphorylase"/>
    <property type="match status" value="1"/>
</dbReference>
<name>A0AAD5ICC4_ACENE</name>
<dbReference type="GO" id="GO:0008194">
    <property type="term" value="F:UDP-glycosyltransferase activity"/>
    <property type="evidence" value="ECO:0007669"/>
    <property type="project" value="InterPro"/>
</dbReference>
<sequence>MQIKRTFSQKKAGDKLNFQKDSRRELEILGYRSTGGFMSHCGWNSCLESLSMGVPIAAWPMHSDQPKNAVLAKVLRVGVIVKKWTHTLEIVESSHIKEAVTRLMVSEVGDQMRKRADALRESFKQSLGKNGVSCMELESFIAHITR</sequence>
<dbReference type="Proteomes" id="UP001064489">
    <property type="component" value="Chromosome 2"/>
</dbReference>
<accession>A0AAD5ICC4</accession>
<dbReference type="Pfam" id="PF00201">
    <property type="entry name" value="UDPGT"/>
    <property type="match status" value="1"/>
</dbReference>
<proteinExistence type="predicted"/>
<comment type="caution">
    <text evidence="2">The sequence shown here is derived from an EMBL/GenBank/DDBJ whole genome shotgun (WGS) entry which is preliminary data.</text>
</comment>
<evidence type="ECO:0000256" key="1">
    <source>
        <dbReference type="ARBA" id="ARBA00022679"/>
    </source>
</evidence>
<dbReference type="PANTHER" id="PTHR48044">
    <property type="entry name" value="GLYCOSYLTRANSFERASE"/>
    <property type="match status" value="1"/>
</dbReference>
<evidence type="ECO:0000313" key="2">
    <source>
        <dbReference type="EMBL" id="KAI9159691.1"/>
    </source>
</evidence>
<reference evidence="2" key="2">
    <citation type="submission" date="2023-02" db="EMBL/GenBank/DDBJ databases">
        <authorList>
            <person name="Swenson N.G."/>
            <person name="Wegrzyn J.L."/>
            <person name="Mcevoy S.L."/>
        </authorList>
    </citation>
    <scope>NUCLEOTIDE SEQUENCE</scope>
    <source>
        <strain evidence="2">91603</strain>
        <tissue evidence="2">Leaf</tissue>
    </source>
</reference>
<reference evidence="2" key="1">
    <citation type="journal article" date="2022" name="Plant J.">
        <title>Strategies of tolerance reflected in two North American maple genomes.</title>
        <authorList>
            <person name="McEvoy S.L."/>
            <person name="Sezen U.U."/>
            <person name="Trouern-Trend A."/>
            <person name="McMahon S.M."/>
            <person name="Schaberg P.G."/>
            <person name="Yang J."/>
            <person name="Wegrzyn J.L."/>
            <person name="Swenson N.G."/>
        </authorList>
    </citation>
    <scope>NUCLEOTIDE SEQUENCE</scope>
    <source>
        <strain evidence="2">91603</strain>
    </source>
</reference>
<keyword evidence="3" id="KW-1185">Reference proteome</keyword>
<dbReference type="EMBL" id="JAJSOW010000106">
    <property type="protein sequence ID" value="KAI9159691.1"/>
    <property type="molecule type" value="Genomic_DNA"/>
</dbReference>
<dbReference type="GO" id="GO:1901135">
    <property type="term" value="P:carbohydrate derivative metabolic process"/>
    <property type="evidence" value="ECO:0007669"/>
    <property type="project" value="UniProtKB-ARBA"/>
</dbReference>
<gene>
    <name evidence="2" type="ORF">LWI28_000980</name>
</gene>
<dbReference type="CDD" id="cd03784">
    <property type="entry name" value="GT1_Gtf-like"/>
    <property type="match status" value="1"/>
</dbReference>
<organism evidence="2 3">
    <name type="scientific">Acer negundo</name>
    <name type="common">Box elder</name>
    <dbReference type="NCBI Taxonomy" id="4023"/>
    <lineage>
        <taxon>Eukaryota</taxon>
        <taxon>Viridiplantae</taxon>
        <taxon>Streptophyta</taxon>
        <taxon>Embryophyta</taxon>
        <taxon>Tracheophyta</taxon>
        <taxon>Spermatophyta</taxon>
        <taxon>Magnoliopsida</taxon>
        <taxon>eudicotyledons</taxon>
        <taxon>Gunneridae</taxon>
        <taxon>Pentapetalae</taxon>
        <taxon>rosids</taxon>
        <taxon>malvids</taxon>
        <taxon>Sapindales</taxon>
        <taxon>Sapindaceae</taxon>
        <taxon>Hippocastanoideae</taxon>
        <taxon>Acereae</taxon>
        <taxon>Acer</taxon>
    </lineage>
</organism>
<dbReference type="InterPro" id="IPR002213">
    <property type="entry name" value="UDP_glucos_trans"/>
</dbReference>
<protein>
    <submittedName>
        <fullName evidence="2">Uncharacterized protein</fullName>
    </submittedName>
</protein>
<keyword evidence="1" id="KW-0808">Transferase</keyword>
<dbReference type="AlphaFoldDB" id="A0AAD5ICC4"/>
<dbReference type="PANTHER" id="PTHR48044:SF22">
    <property type="entry name" value="GLYCOSYLTRANSFERASE"/>
    <property type="match status" value="1"/>
</dbReference>
<evidence type="ECO:0000313" key="3">
    <source>
        <dbReference type="Proteomes" id="UP001064489"/>
    </source>
</evidence>